<dbReference type="InterPro" id="IPR019617">
    <property type="entry name" value="DUF2489"/>
</dbReference>
<sequence>MIWIIILSIVALIVVIGLSGYAIRLLKQLKQQNIMIAKSKAIREARLKESIEIIARAMQSGECNHSEGVIRLTMLLMPFGKTLTPYPSMAQLHEIVHNMPTHDARKQLEKKERMRLDLARERAEAKFEHEIKEELRQFLDDIKQIGVI</sequence>
<gene>
    <name evidence="3" type="ORF">EUX54_06565</name>
</gene>
<organism evidence="3 4">
    <name type="scientific">Haemophilus haemolyticus</name>
    <dbReference type="NCBI Taxonomy" id="726"/>
    <lineage>
        <taxon>Bacteria</taxon>
        <taxon>Pseudomonadati</taxon>
        <taxon>Pseudomonadota</taxon>
        <taxon>Gammaproteobacteria</taxon>
        <taxon>Pasteurellales</taxon>
        <taxon>Pasteurellaceae</taxon>
        <taxon>Haemophilus</taxon>
    </lineage>
</organism>
<name>A0A502JJF3_HAEHA</name>
<proteinExistence type="predicted"/>
<evidence type="ECO:0000259" key="2">
    <source>
        <dbReference type="Pfam" id="PF10675"/>
    </source>
</evidence>
<comment type="caution">
    <text evidence="3">The sequence shown here is derived from an EMBL/GenBank/DDBJ whole genome shotgun (WGS) entry which is preliminary data.</text>
</comment>
<evidence type="ECO:0000256" key="1">
    <source>
        <dbReference type="SAM" id="Phobius"/>
    </source>
</evidence>
<accession>A0A502JJF3</accession>
<protein>
    <submittedName>
        <fullName evidence="3">DUF2489 domain-containing protein</fullName>
    </submittedName>
</protein>
<feature type="transmembrane region" description="Helical" evidence="1">
    <location>
        <begin position="6"/>
        <end position="26"/>
    </location>
</feature>
<dbReference type="AlphaFoldDB" id="A0A502JJF3"/>
<dbReference type="EMBL" id="SDPI01000028">
    <property type="protein sequence ID" value="TPG99511.1"/>
    <property type="molecule type" value="Genomic_DNA"/>
</dbReference>
<keyword evidence="1" id="KW-0812">Transmembrane</keyword>
<keyword evidence="1" id="KW-0472">Membrane</keyword>
<reference evidence="3 4" key="1">
    <citation type="submission" date="2019-01" db="EMBL/GenBank/DDBJ databases">
        <title>Comparative genomic analysis identifies haemin-independent Haemophilus haemolyticus: a formal re-classification of Haemophilus intermedius.</title>
        <authorList>
            <person name="Harris T.M."/>
            <person name="Price E.P."/>
            <person name="Sarovich D.S."/>
            <person name="Norskov-Lauritsen N."/>
            <person name="Beissbarth J."/>
            <person name="Chang A.B."/>
            <person name="Smith-Vaughan H.C."/>
        </authorList>
    </citation>
    <scope>NUCLEOTIDE SEQUENCE [LARGE SCALE GENOMIC DNA]</scope>
    <source>
        <strain evidence="3 4">CCUG 30218</strain>
    </source>
</reference>
<dbReference type="Proteomes" id="UP000318695">
    <property type="component" value="Unassembled WGS sequence"/>
</dbReference>
<evidence type="ECO:0000313" key="3">
    <source>
        <dbReference type="EMBL" id="TPG99511.1"/>
    </source>
</evidence>
<dbReference type="RefSeq" id="WP_106013909.1">
    <property type="nucleotide sequence ID" value="NZ_SDPI01000028.1"/>
</dbReference>
<dbReference type="Pfam" id="PF10675">
    <property type="entry name" value="DUF2489"/>
    <property type="match status" value="1"/>
</dbReference>
<evidence type="ECO:0000313" key="4">
    <source>
        <dbReference type="Proteomes" id="UP000318695"/>
    </source>
</evidence>
<feature type="domain" description="DUF2489" evidence="2">
    <location>
        <begin position="15"/>
        <end position="137"/>
    </location>
</feature>
<keyword evidence="1" id="KW-1133">Transmembrane helix</keyword>